<dbReference type="STRING" id="863239.GCA_000213935_00215"/>
<organism evidence="2 3">
    <name type="scientific">Corynebacterium nuruki</name>
    <dbReference type="NCBI Taxonomy" id="1032851"/>
    <lineage>
        <taxon>Bacteria</taxon>
        <taxon>Bacillati</taxon>
        <taxon>Actinomycetota</taxon>
        <taxon>Actinomycetes</taxon>
        <taxon>Mycobacteriales</taxon>
        <taxon>Corynebacteriaceae</taxon>
        <taxon>Corynebacterium</taxon>
    </lineage>
</organism>
<dbReference type="RefSeq" id="WP_273051363.1">
    <property type="nucleotide sequence ID" value="NZ_DAITTW010000001.1"/>
</dbReference>
<dbReference type="Proteomes" id="UP000261739">
    <property type="component" value="Unassembled WGS sequence"/>
</dbReference>
<dbReference type="InterPro" id="IPR029058">
    <property type="entry name" value="AB_hydrolase_fold"/>
</dbReference>
<sequence length="467" mass="49320">MQEKSTKDRTGRTGTTYRTLVATVAALGIGAATWAPTAGAAASSNAVHGQAGRVEIENHDPFYDTDDLAGVLPGAAPGQVLRTTTAPYTPNLAGLDAGLLAAAPSTVQKIMYNSVDEWGENTPVSGYVVEPNAPWRGAGERPTVVIGRGTVGQGDQCAPSRNWPLDNQPDPVSSGRAVALEGLYDLIWASQGVRVVVTDYVGMGTPGMHTYMNKLDQAHAELDAARTARSMVEDAGGAFGKVAFYGHSQGGGAAAASAEQAASYAPDLDVAGVYASAPPAELGAVQRNIDGSDLVGAIGYTINGLRARYPELQPLLDENLSDRGRETLDAISGQCTDEITDNFGHQTTSEWTKDGRSLDALLSDMPEAQRAMEDQHIGAPGNPLPTVPVMIISGRYDQNVEYNQAKDLAEHWSQEGVPVTYRNDIMPPLADYNHFVQAISGGPFGISFLLDRFNGVPYGEGITDSWA</sequence>
<evidence type="ECO:0000256" key="1">
    <source>
        <dbReference type="SAM" id="SignalP"/>
    </source>
</evidence>
<dbReference type="Gene3D" id="3.40.50.1820">
    <property type="entry name" value="alpha/beta hydrolase"/>
    <property type="match status" value="1"/>
</dbReference>
<evidence type="ECO:0000313" key="3">
    <source>
        <dbReference type="Proteomes" id="UP000261739"/>
    </source>
</evidence>
<dbReference type="SUPFAM" id="SSF53474">
    <property type="entry name" value="alpha/beta-Hydrolases"/>
    <property type="match status" value="1"/>
</dbReference>
<dbReference type="InterPro" id="IPR005152">
    <property type="entry name" value="Lipase_secreted"/>
</dbReference>
<dbReference type="GO" id="GO:0016042">
    <property type="term" value="P:lipid catabolic process"/>
    <property type="evidence" value="ECO:0007669"/>
    <property type="project" value="InterPro"/>
</dbReference>
<dbReference type="Gene3D" id="1.10.260.130">
    <property type="match status" value="1"/>
</dbReference>
<feature type="signal peptide" evidence="1">
    <location>
        <begin position="1"/>
        <end position="40"/>
    </location>
</feature>
<dbReference type="Pfam" id="PF03583">
    <property type="entry name" value="LIP"/>
    <property type="match status" value="1"/>
</dbReference>
<evidence type="ECO:0000313" key="2">
    <source>
        <dbReference type="EMBL" id="HCT14156.1"/>
    </source>
</evidence>
<protein>
    <submittedName>
        <fullName evidence="2">Lipase</fullName>
    </submittedName>
</protein>
<dbReference type="AlphaFoldDB" id="A0A3D4SXZ9"/>
<name>A0A3D4SXZ9_9CORY</name>
<reference evidence="2 3" key="1">
    <citation type="journal article" date="2018" name="Nat. Biotechnol.">
        <title>A standardized bacterial taxonomy based on genome phylogeny substantially revises the tree of life.</title>
        <authorList>
            <person name="Parks D.H."/>
            <person name="Chuvochina M."/>
            <person name="Waite D.W."/>
            <person name="Rinke C."/>
            <person name="Skarshewski A."/>
            <person name="Chaumeil P.A."/>
            <person name="Hugenholtz P."/>
        </authorList>
    </citation>
    <scope>NUCLEOTIDE SEQUENCE [LARGE SCALE GENOMIC DNA]</scope>
    <source>
        <strain evidence="2">UBA11247</strain>
    </source>
</reference>
<proteinExistence type="predicted"/>
<keyword evidence="1" id="KW-0732">Signal</keyword>
<gene>
    <name evidence="2" type="ORF">DIW82_04995</name>
</gene>
<comment type="caution">
    <text evidence="2">The sequence shown here is derived from an EMBL/GenBank/DDBJ whole genome shotgun (WGS) entry which is preliminary data.</text>
</comment>
<dbReference type="GO" id="GO:0004806">
    <property type="term" value="F:triacylglycerol lipase activity"/>
    <property type="evidence" value="ECO:0007669"/>
    <property type="project" value="InterPro"/>
</dbReference>
<dbReference type="PANTHER" id="PTHR34853:SF1">
    <property type="entry name" value="LIPASE 5"/>
    <property type="match status" value="1"/>
</dbReference>
<dbReference type="EMBL" id="DQID01000140">
    <property type="protein sequence ID" value="HCT14156.1"/>
    <property type="molecule type" value="Genomic_DNA"/>
</dbReference>
<feature type="chain" id="PRO_5017677193" evidence="1">
    <location>
        <begin position="41"/>
        <end position="467"/>
    </location>
</feature>
<dbReference type="PIRSF" id="PIRSF029171">
    <property type="entry name" value="Esterase_LipA"/>
    <property type="match status" value="1"/>
</dbReference>
<dbReference type="PANTHER" id="PTHR34853">
    <property type="match status" value="1"/>
</dbReference>
<accession>A0A3D4SXZ9</accession>